<sequence>MKEIQLINKKTKEKIQLNADTVRIDQSSIVKIKISKSDIVQMSQDGTNLILVLRNGERLVVENFYANNHEGLMSSLVIEEQSGTLYWFDEVTKQYKQISRTDTLLPSSSFLAENWEWIAIGTLLIGGVAATDSGEVEDDEQLELNEPVPIDPGPEVPVEPEPEIPVEPEPEPEVPIEPEPEVPVEPEPEPEVPVDPEPEPEVPVEPEPEPEVPVEPEVPEPEPEVPIEPEPEPEVPVEPEPEPGQLEPTNPILRLARLNLVEQNEYTVPDQEAVSRFKTSQEFMRNSSEEQQGAVDTDHDVIPSDRNEDIIDAKQLIDFISSGLDSNTQVYKILNTADAISNLNNQMNLLLEGTEKESSLMDIDFMRSDTVSLAELLSDSSHVDNIIVVGNEGDQIIIQTDAEEVAQASDPLILENQSDLMLQQLLSEQQQIIG</sequence>
<name>A0AAE7BXH2_9GAMM</name>
<feature type="compositionally biased region" description="Acidic residues" evidence="1">
    <location>
        <begin position="134"/>
        <end position="143"/>
    </location>
</feature>
<dbReference type="Pfam" id="PF22783">
    <property type="entry name" value="BapA_N"/>
    <property type="match status" value="1"/>
</dbReference>
<evidence type="ECO:0000313" key="3">
    <source>
        <dbReference type="EMBL" id="QIC67389.1"/>
    </source>
</evidence>
<feature type="compositionally biased region" description="Acidic residues" evidence="1">
    <location>
        <begin position="158"/>
        <end position="241"/>
    </location>
</feature>
<proteinExistence type="predicted"/>
<dbReference type="NCBIfam" id="NF033677">
    <property type="entry name" value="biofilm_BapA_N"/>
    <property type="match status" value="1"/>
</dbReference>
<dbReference type="PANTHER" id="PTHR34403">
    <property type="entry name" value="TOL-PAL SYSTEM PROTEIN TOLA"/>
    <property type="match status" value="1"/>
</dbReference>
<gene>
    <name evidence="3" type="ORF">FSC10_08380</name>
</gene>
<accession>A0AAE7BXH2</accession>
<evidence type="ECO:0000313" key="4">
    <source>
        <dbReference type="Proteomes" id="UP000503505"/>
    </source>
</evidence>
<dbReference type="EMBL" id="CP044463">
    <property type="protein sequence ID" value="QIC67389.1"/>
    <property type="molecule type" value="Genomic_DNA"/>
</dbReference>
<dbReference type="InterPro" id="IPR050972">
    <property type="entry name" value="SDr-like"/>
</dbReference>
<dbReference type="AlphaFoldDB" id="A0AAE7BXH2"/>
<evidence type="ECO:0000259" key="2">
    <source>
        <dbReference type="Pfam" id="PF22783"/>
    </source>
</evidence>
<evidence type="ECO:0000256" key="1">
    <source>
        <dbReference type="SAM" id="MobiDB-lite"/>
    </source>
</evidence>
<dbReference type="Proteomes" id="UP000503505">
    <property type="component" value="Chromosome"/>
</dbReference>
<organism evidence="3 4">
    <name type="scientific">Acinetobacter schindleri</name>
    <dbReference type="NCBI Taxonomy" id="108981"/>
    <lineage>
        <taxon>Bacteria</taxon>
        <taxon>Pseudomonadati</taxon>
        <taxon>Pseudomonadota</taxon>
        <taxon>Gammaproteobacteria</taxon>
        <taxon>Moraxellales</taxon>
        <taxon>Moraxellaceae</taxon>
        <taxon>Acinetobacter</taxon>
    </lineage>
</organism>
<feature type="region of interest" description="Disordered" evidence="1">
    <location>
        <begin position="134"/>
        <end position="245"/>
    </location>
</feature>
<protein>
    <submittedName>
        <fullName evidence="3">BapA prefix-like domain-containing protein</fullName>
    </submittedName>
</protein>
<dbReference type="RefSeq" id="WP_163171418.1">
    <property type="nucleotide sequence ID" value="NZ_CP044463.1"/>
</dbReference>
<reference evidence="3 4" key="1">
    <citation type="submission" date="2019-09" db="EMBL/GenBank/DDBJ databases">
        <title>Non-baumannii Acinetobacter spp. carrying blaNDM-1 isolated in China.</title>
        <authorList>
            <person name="Cui C."/>
            <person name="Chen C."/>
            <person name="Sun J."/>
            <person name="Liu Y."/>
        </authorList>
    </citation>
    <scope>NUCLEOTIDE SEQUENCE [LARGE SCALE GENOMIC DNA]</scope>
    <source>
        <strain evidence="3 4">HZE23-1</strain>
    </source>
</reference>
<dbReference type="InterPro" id="IPR048051">
    <property type="entry name" value="BapA-like_prefix-like"/>
</dbReference>
<dbReference type="PANTHER" id="PTHR34403:SF14">
    <property type="entry name" value="OS05G0225800 PROTEIN"/>
    <property type="match status" value="1"/>
</dbReference>
<feature type="domain" description="Biofilm-associated protein BapA-like prefix-like" evidence="2">
    <location>
        <begin position="1"/>
        <end position="118"/>
    </location>
</feature>